<protein>
    <recommendedName>
        <fullName evidence="2">Transcription regulator TrmB N-terminal domain-containing protein</fullName>
    </recommendedName>
</protein>
<feature type="non-terminal residue" evidence="1">
    <location>
        <position position="1"/>
    </location>
</feature>
<sequence length="57" mass="6752">RNREHISKASFYRILNRLIDRGMVVFDEERQVYAPSVIFSNSLQKLAIAWESLALWL</sequence>
<accession>X1M0U7</accession>
<evidence type="ECO:0008006" key="2">
    <source>
        <dbReference type="Google" id="ProtNLM"/>
    </source>
</evidence>
<comment type="caution">
    <text evidence="1">The sequence shown here is derived from an EMBL/GenBank/DDBJ whole genome shotgun (WGS) entry which is preliminary data.</text>
</comment>
<organism evidence="1">
    <name type="scientific">marine sediment metagenome</name>
    <dbReference type="NCBI Taxonomy" id="412755"/>
    <lineage>
        <taxon>unclassified sequences</taxon>
        <taxon>metagenomes</taxon>
        <taxon>ecological metagenomes</taxon>
    </lineage>
</organism>
<name>X1M0U7_9ZZZZ</name>
<evidence type="ECO:0000313" key="1">
    <source>
        <dbReference type="EMBL" id="GAI11701.1"/>
    </source>
</evidence>
<dbReference type="EMBL" id="BARV01010392">
    <property type="protein sequence ID" value="GAI11701.1"/>
    <property type="molecule type" value="Genomic_DNA"/>
</dbReference>
<proteinExistence type="predicted"/>
<dbReference type="AlphaFoldDB" id="X1M0U7"/>
<gene>
    <name evidence="1" type="ORF">S06H3_20128</name>
</gene>
<reference evidence="1" key="1">
    <citation type="journal article" date="2014" name="Front. Microbiol.">
        <title>High frequency of phylogenetically diverse reductive dehalogenase-homologous genes in deep subseafloor sedimentary metagenomes.</title>
        <authorList>
            <person name="Kawai M."/>
            <person name="Futagami T."/>
            <person name="Toyoda A."/>
            <person name="Takaki Y."/>
            <person name="Nishi S."/>
            <person name="Hori S."/>
            <person name="Arai W."/>
            <person name="Tsubouchi T."/>
            <person name="Morono Y."/>
            <person name="Uchiyama I."/>
            <person name="Ito T."/>
            <person name="Fujiyama A."/>
            <person name="Inagaki F."/>
            <person name="Takami H."/>
        </authorList>
    </citation>
    <scope>NUCLEOTIDE SEQUENCE</scope>
    <source>
        <strain evidence="1">Expedition CK06-06</strain>
    </source>
</reference>